<sequence length="121" mass="13193">MPDQSRIRTPSGCEGFSAAIETPTAVLDAMIPGPGIAANAGEWEGDITEDVEEGDPAGGDICDEAHDQGSKVQLLDSGSHTTGWFHGIDQRFIQQRGTYLVMPTRPYDWLDAEYLVNEREL</sequence>
<accession>A0ABQ1JSQ2</accession>
<organism evidence="1 2">
    <name type="scientific">Blastomonas aquatica</name>
    <dbReference type="NCBI Taxonomy" id="1510276"/>
    <lineage>
        <taxon>Bacteria</taxon>
        <taxon>Pseudomonadati</taxon>
        <taxon>Pseudomonadota</taxon>
        <taxon>Alphaproteobacteria</taxon>
        <taxon>Sphingomonadales</taxon>
        <taxon>Sphingomonadaceae</taxon>
        <taxon>Blastomonas</taxon>
    </lineage>
</organism>
<evidence type="ECO:0000313" key="2">
    <source>
        <dbReference type="Proteomes" id="UP000614261"/>
    </source>
</evidence>
<dbReference type="Proteomes" id="UP000614261">
    <property type="component" value="Unassembled WGS sequence"/>
</dbReference>
<dbReference type="EMBL" id="BMGD01000008">
    <property type="protein sequence ID" value="GGB75848.1"/>
    <property type="molecule type" value="Genomic_DNA"/>
</dbReference>
<protein>
    <submittedName>
        <fullName evidence="1">Uncharacterized protein</fullName>
    </submittedName>
</protein>
<proteinExistence type="predicted"/>
<gene>
    <name evidence="1" type="ORF">GCM10010833_33860</name>
</gene>
<reference evidence="2" key="1">
    <citation type="journal article" date="2019" name="Int. J. Syst. Evol. Microbiol.">
        <title>The Global Catalogue of Microorganisms (GCM) 10K type strain sequencing project: providing services to taxonomists for standard genome sequencing and annotation.</title>
        <authorList>
            <consortium name="The Broad Institute Genomics Platform"/>
            <consortium name="The Broad Institute Genome Sequencing Center for Infectious Disease"/>
            <person name="Wu L."/>
            <person name="Ma J."/>
        </authorList>
    </citation>
    <scope>NUCLEOTIDE SEQUENCE [LARGE SCALE GENOMIC DNA]</scope>
    <source>
        <strain evidence="2">CGMCC 1.12851</strain>
    </source>
</reference>
<comment type="caution">
    <text evidence="1">The sequence shown here is derived from an EMBL/GenBank/DDBJ whole genome shotgun (WGS) entry which is preliminary data.</text>
</comment>
<evidence type="ECO:0000313" key="1">
    <source>
        <dbReference type="EMBL" id="GGB75848.1"/>
    </source>
</evidence>
<dbReference type="RefSeq" id="WP_188515633.1">
    <property type="nucleotide sequence ID" value="NZ_BMGD01000008.1"/>
</dbReference>
<keyword evidence="2" id="KW-1185">Reference proteome</keyword>
<name>A0ABQ1JSQ2_9SPHN</name>